<protein>
    <recommendedName>
        <fullName evidence="6">PNPLA domain-containing protein</fullName>
    </recommendedName>
</protein>
<dbReference type="GO" id="GO:0046486">
    <property type="term" value="P:glycerolipid metabolic process"/>
    <property type="evidence" value="ECO:0007669"/>
    <property type="project" value="UniProtKB-ARBA"/>
</dbReference>
<gene>
    <name evidence="7" type="ORF">GRF29_103g1381317</name>
</gene>
<keyword evidence="1 4" id="KW-0378">Hydrolase</keyword>
<feature type="active site" description="Proton acceptor" evidence="4">
    <location>
        <position position="595"/>
    </location>
</feature>
<evidence type="ECO:0000256" key="3">
    <source>
        <dbReference type="ARBA" id="ARBA00023098"/>
    </source>
</evidence>
<dbReference type="PANTHER" id="PTHR24185">
    <property type="entry name" value="CALCIUM-INDEPENDENT PHOSPHOLIPASE A2-GAMMA"/>
    <property type="match status" value="1"/>
</dbReference>
<evidence type="ECO:0000256" key="4">
    <source>
        <dbReference type="PROSITE-ProRule" id="PRU01161"/>
    </source>
</evidence>
<dbReference type="InterPro" id="IPR016035">
    <property type="entry name" value="Acyl_Trfase/lysoPLipase"/>
</dbReference>
<evidence type="ECO:0000256" key="1">
    <source>
        <dbReference type="ARBA" id="ARBA00022801"/>
    </source>
</evidence>
<dbReference type="PANTHER" id="PTHR24185:SF1">
    <property type="entry name" value="CALCIUM-INDEPENDENT PHOSPHOLIPASE A2-GAMMA"/>
    <property type="match status" value="1"/>
</dbReference>
<feature type="short sequence motif" description="GXSXG" evidence="4">
    <location>
        <begin position="434"/>
        <end position="438"/>
    </location>
</feature>
<keyword evidence="3 4" id="KW-0443">Lipid metabolism</keyword>
<reference evidence="7 8" key="1">
    <citation type="submission" date="2021-02" db="EMBL/GenBank/DDBJ databases">
        <title>Genome assembly of Pseudopithomyces chartarum.</title>
        <authorList>
            <person name="Jauregui R."/>
            <person name="Singh J."/>
            <person name="Voisey C."/>
        </authorList>
    </citation>
    <scope>NUCLEOTIDE SEQUENCE [LARGE SCALE GENOMIC DNA]</scope>
    <source>
        <strain evidence="7 8">AGR01</strain>
    </source>
</reference>
<dbReference type="Gene3D" id="3.40.1090.10">
    <property type="entry name" value="Cytosolic phospholipase A2 catalytic domain"/>
    <property type="match status" value="1"/>
</dbReference>
<evidence type="ECO:0000256" key="5">
    <source>
        <dbReference type="SAM" id="MobiDB-lite"/>
    </source>
</evidence>
<dbReference type="GO" id="GO:0016020">
    <property type="term" value="C:membrane"/>
    <property type="evidence" value="ECO:0007669"/>
    <property type="project" value="TreeGrafter"/>
</dbReference>
<feature type="short sequence motif" description="DGA/G" evidence="4">
    <location>
        <begin position="595"/>
        <end position="597"/>
    </location>
</feature>
<organism evidence="7 8">
    <name type="scientific">Pseudopithomyces chartarum</name>
    <dbReference type="NCBI Taxonomy" id="1892770"/>
    <lineage>
        <taxon>Eukaryota</taxon>
        <taxon>Fungi</taxon>
        <taxon>Dikarya</taxon>
        <taxon>Ascomycota</taxon>
        <taxon>Pezizomycotina</taxon>
        <taxon>Dothideomycetes</taxon>
        <taxon>Pleosporomycetidae</taxon>
        <taxon>Pleosporales</taxon>
        <taxon>Massarineae</taxon>
        <taxon>Didymosphaeriaceae</taxon>
        <taxon>Pseudopithomyces</taxon>
    </lineage>
</organism>
<comment type="caution">
    <text evidence="7">The sequence shown here is derived from an EMBL/GenBank/DDBJ whole genome shotgun (WGS) entry which is preliminary data.</text>
</comment>
<dbReference type="CDD" id="cd07199">
    <property type="entry name" value="Pat17_PNPLA8_PNPLA9_like"/>
    <property type="match status" value="1"/>
</dbReference>
<evidence type="ECO:0000259" key="6">
    <source>
        <dbReference type="PROSITE" id="PS51635"/>
    </source>
</evidence>
<evidence type="ECO:0000313" key="7">
    <source>
        <dbReference type="EMBL" id="KAK3207560.1"/>
    </source>
</evidence>
<dbReference type="SUPFAM" id="SSF52151">
    <property type="entry name" value="FabD/lysophospholipase-like"/>
    <property type="match status" value="1"/>
</dbReference>
<dbReference type="AlphaFoldDB" id="A0AAN6RG83"/>
<proteinExistence type="predicted"/>
<dbReference type="Proteomes" id="UP001280581">
    <property type="component" value="Unassembled WGS sequence"/>
</dbReference>
<dbReference type="InterPro" id="IPR002641">
    <property type="entry name" value="PNPLA_dom"/>
</dbReference>
<dbReference type="Pfam" id="PF01734">
    <property type="entry name" value="Patatin"/>
    <property type="match status" value="1"/>
</dbReference>
<keyword evidence="2 4" id="KW-0442">Lipid degradation</keyword>
<feature type="region of interest" description="Disordered" evidence="5">
    <location>
        <begin position="892"/>
        <end position="916"/>
    </location>
</feature>
<evidence type="ECO:0000313" key="8">
    <source>
        <dbReference type="Proteomes" id="UP001280581"/>
    </source>
</evidence>
<dbReference type="EMBL" id="WVTA01000009">
    <property type="protein sequence ID" value="KAK3207560.1"/>
    <property type="molecule type" value="Genomic_DNA"/>
</dbReference>
<dbReference type="GO" id="GO:0047499">
    <property type="term" value="F:calcium-independent phospholipase A2 activity"/>
    <property type="evidence" value="ECO:0007669"/>
    <property type="project" value="TreeGrafter"/>
</dbReference>
<dbReference type="GO" id="GO:0019369">
    <property type="term" value="P:arachidonate metabolic process"/>
    <property type="evidence" value="ECO:0007669"/>
    <property type="project" value="TreeGrafter"/>
</dbReference>
<dbReference type="GO" id="GO:0016042">
    <property type="term" value="P:lipid catabolic process"/>
    <property type="evidence" value="ECO:0007669"/>
    <property type="project" value="UniProtKB-UniRule"/>
</dbReference>
<accession>A0AAN6RG83</accession>
<sequence length="1071" mass="122121">MAVPQAWYHSWDKQAPEFCSPVVGASGETEPTSENVHLYVDPVTAITDNPIFFADCEGLQGGEREPLGAKFRRHKKDARKTEHTPLPVYERKLEWAGEIMHSGREFAVTHLYPRLLYTFSDVIVFVLKNPRILESVLEQLVKWAAVALETSSNQPTLPHAIIVLNASENDIDESEWDLDNATTKVLESLSRTVYKNAVFKKYAQFWRERKKEIETVEQLMLSYYSSVVRIPQKGRPRLIRNQISKLYKEISSRCGQAQQSKADLRMLLDAEELQSYLQCAFDHFAISLDRPFDFVEASFSNSPIPLNFGGNILKLAINLTNVWENKVDIQTLLQELSYMVSSCIMLDSELLVRLKEKTAPGDDETEVAAAIHKDDVMAWFYRHVSRDGRSERYNSHSRFSGGIRGIVELEVLRYLEKMLGGKLPIQSFFDLIVGTSTGGLIALGLVTQNWSVQQCITRFEMLCDQAFTPRKGSDLPFGVGWFIGNYNHSKYETTPLEEALQSAFSVDQYLFGGRRLTQHWSSATKVAVTATLPSKSAVLLANYNRQCEEKLTYQFQRAEGVETELKTWEAARATSAAPRIFKPFQHEPSKQIYLDGAIYHNNPIRIADKEWKLIWGTERYEYPDLLLSIGTAHNSQVVRKATNSKATFMKRGVVSHGRSLAKIAKDHIDNTLNCEMTWNDYFCSLPTNLPSGRFHRVNIGLMKDPPALDDVRSMKELQREVIDQLLSTSYSHRLRQIAMRLVASSFYFETEHIQPYTHNTATVTGRIFCRLADGSAEIRELGNLICDKSRFGQHPSFGIRECGLTAVDSKTVHGTRHDIPSETLVQMTRQGKFMMHNIQINVSNVLAETEVFLCLSESENYPISGFPRCLYQEKKIIAKPLHPLAINTRRWAGRSESQHLQRKPWKPPPQSRSDKRHSIVNYRLETHTLGHATLAELQENAAYYGVEKMDDSPRIEGNEFHWERDTTAAYFGLQSEREMATDYFELENELRRPRGALMPDMTQPFPAINELHTTPNDEIHFAPIAELPGIPPDNYMYENSRPELVEIPLDKTATRIPGSWISEDGCALEQD</sequence>
<dbReference type="PROSITE" id="PS51635">
    <property type="entry name" value="PNPLA"/>
    <property type="match status" value="1"/>
</dbReference>
<feature type="active site" description="Nucleophile" evidence="4">
    <location>
        <position position="436"/>
    </location>
</feature>
<feature type="domain" description="PNPLA" evidence="6">
    <location>
        <begin position="396"/>
        <end position="608"/>
    </location>
</feature>
<name>A0AAN6RG83_9PLEO</name>
<comment type="caution">
    <text evidence="4">Lacks conserved residue(s) required for the propagation of feature annotation.</text>
</comment>
<keyword evidence="8" id="KW-1185">Reference proteome</keyword>
<evidence type="ECO:0000256" key="2">
    <source>
        <dbReference type="ARBA" id="ARBA00022963"/>
    </source>
</evidence>